<evidence type="ECO:0000313" key="3">
    <source>
        <dbReference type="Proteomes" id="UP000596742"/>
    </source>
</evidence>
<keyword evidence="1" id="KW-0472">Membrane</keyword>
<feature type="transmembrane region" description="Helical" evidence="1">
    <location>
        <begin position="88"/>
        <end position="112"/>
    </location>
</feature>
<accession>A0A8B6G3T7</accession>
<dbReference type="AlphaFoldDB" id="A0A8B6G3T7"/>
<keyword evidence="1" id="KW-1133">Transmembrane helix</keyword>
<evidence type="ECO:0000313" key="2">
    <source>
        <dbReference type="EMBL" id="VDI58196.1"/>
    </source>
</evidence>
<dbReference type="Proteomes" id="UP000596742">
    <property type="component" value="Unassembled WGS sequence"/>
</dbReference>
<comment type="caution">
    <text evidence="2">The sequence shown here is derived from an EMBL/GenBank/DDBJ whole genome shotgun (WGS) entry which is preliminary data.</text>
</comment>
<protein>
    <submittedName>
        <fullName evidence="2">Uncharacterized protein</fullName>
    </submittedName>
</protein>
<proteinExistence type="predicted"/>
<keyword evidence="1" id="KW-0812">Transmembrane</keyword>
<organism evidence="2 3">
    <name type="scientific">Mytilus galloprovincialis</name>
    <name type="common">Mediterranean mussel</name>
    <dbReference type="NCBI Taxonomy" id="29158"/>
    <lineage>
        <taxon>Eukaryota</taxon>
        <taxon>Metazoa</taxon>
        <taxon>Spiralia</taxon>
        <taxon>Lophotrochozoa</taxon>
        <taxon>Mollusca</taxon>
        <taxon>Bivalvia</taxon>
        <taxon>Autobranchia</taxon>
        <taxon>Pteriomorphia</taxon>
        <taxon>Mytilida</taxon>
        <taxon>Mytiloidea</taxon>
        <taxon>Mytilidae</taxon>
        <taxon>Mytilinae</taxon>
        <taxon>Mytilus</taxon>
    </lineage>
</organism>
<evidence type="ECO:0000256" key="1">
    <source>
        <dbReference type="SAM" id="Phobius"/>
    </source>
</evidence>
<dbReference type="EMBL" id="UYJE01007814">
    <property type="protein sequence ID" value="VDI58196.1"/>
    <property type="molecule type" value="Genomic_DNA"/>
</dbReference>
<gene>
    <name evidence="2" type="ORF">MGAL_10B033120</name>
</gene>
<name>A0A8B6G3T7_MYTGA</name>
<keyword evidence="3" id="KW-1185">Reference proteome</keyword>
<sequence>MYRTKFFEHFKKLSSVNIDNTCDENLFNNTDGDCVYPELDEEITEEDILKAIRNLKRNKSHGVDEMTSQQRRPVMVSESEMDGCMKGVVMLIICAFYAIVLFVTAAVCSLVYRGIKSGFSELLTHTQIVEVKKEDIYDYNQNSVRPLKHLNIGSK</sequence>
<reference evidence="2" key="1">
    <citation type="submission" date="2018-11" db="EMBL/GenBank/DDBJ databases">
        <authorList>
            <person name="Alioto T."/>
            <person name="Alioto T."/>
        </authorList>
    </citation>
    <scope>NUCLEOTIDE SEQUENCE</scope>
</reference>